<comment type="caution">
    <text evidence="1">The sequence shown here is derived from an EMBL/GenBank/DDBJ whole genome shotgun (WGS) entry which is preliminary data.</text>
</comment>
<dbReference type="Pfam" id="PF09388">
    <property type="entry name" value="SpoOE-like"/>
    <property type="match status" value="1"/>
</dbReference>
<reference evidence="1 2" key="1">
    <citation type="journal article" date="2014" name="Genome Announc.">
        <title>Genome Sequence of Bacillus simplex Strain P558, Isolated from a Human Fecal Sample.</title>
        <authorList>
            <person name="Croce O."/>
            <person name="Hugon P."/>
            <person name="Lagier J.C."/>
            <person name="Bibi F."/>
            <person name="Robert C."/>
            <person name="Azhar E.I."/>
            <person name="Raoult D."/>
            <person name="Fournier P.E."/>
        </authorList>
    </citation>
    <scope>NUCLEOTIDE SEQUENCE [LARGE SCALE GENOMIC DNA]</scope>
    <source>
        <strain evidence="1 2">P558</strain>
    </source>
</reference>
<sequence length="52" mass="6236">MDWRVLALRKSIDEYRQDMFDLAVKKGITNPEVIKISQKLDSEILLWQKLFI</sequence>
<dbReference type="Proteomes" id="UP000182110">
    <property type="component" value="Unassembled WGS sequence"/>
</dbReference>
<dbReference type="InterPro" id="IPR036638">
    <property type="entry name" value="HLH_DNA-bd_sf"/>
</dbReference>
<dbReference type="InterPro" id="IPR037208">
    <property type="entry name" value="Spo0E-like_sf"/>
</dbReference>
<gene>
    <name evidence="1" type="ORF">BN1180_03431</name>
</gene>
<name>A0AAN2PIW3_9BACI</name>
<accession>A0AAN2PIW3</accession>
<organism evidence="1 2">
    <name type="scientific">Peribacillus simplex</name>
    <dbReference type="NCBI Taxonomy" id="1478"/>
    <lineage>
        <taxon>Bacteria</taxon>
        <taxon>Bacillati</taxon>
        <taxon>Bacillota</taxon>
        <taxon>Bacilli</taxon>
        <taxon>Bacillales</taxon>
        <taxon>Bacillaceae</taxon>
        <taxon>Peribacillus</taxon>
    </lineage>
</organism>
<keyword evidence="2" id="KW-1185">Reference proteome</keyword>
<dbReference type="GO" id="GO:0043937">
    <property type="term" value="P:regulation of sporulation"/>
    <property type="evidence" value="ECO:0007669"/>
    <property type="project" value="InterPro"/>
</dbReference>
<dbReference type="GO" id="GO:0046983">
    <property type="term" value="F:protein dimerization activity"/>
    <property type="evidence" value="ECO:0007669"/>
    <property type="project" value="InterPro"/>
</dbReference>
<dbReference type="AlphaFoldDB" id="A0AAN2PIW3"/>
<proteinExistence type="predicted"/>
<dbReference type="SUPFAM" id="SSF140500">
    <property type="entry name" value="BAS1536-like"/>
    <property type="match status" value="1"/>
</dbReference>
<protein>
    <submittedName>
        <fullName evidence="1">Spo0E like sporulation regulatory protein</fullName>
    </submittedName>
</protein>
<evidence type="ECO:0000313" key="1">
    <source>
        <dbReference type="EMBL" id="CEG33259.1"/>
    </source>
</evidence>
<dbReference type="EMBL" id="CCXW01000001">
    <property type="protein sequence ID" value="CEG33259.1"/>
    <property type="molecule type" value="Genomic_DNA"/>
</dbReference>
<dbReference type="Gene3D" id="4.10.280.10">
    <property type="entry name" value="Helix-loop-helix DNA-binding domain"/>
    <property type="match status" value="1"/>
</dbReference>
<dbReference type="RefSeq" id="WP_081088650.1">
    <property type="nucleotide sequence ID" value="NZ_CCXW01000001.1"/>
</dbReference>
<evidence type="ECO:0000313" key="2">
    <source>
        <dbReference type="Proteomes" id="UP000182110"/>
    </source>
</evidence>
<dbReference type="InterPro" id="IPR018540">
    <property type="entry name" value="Spo0E-like"/>
</dbReference>